<accession>A7F969</accession>
<evidence type="ECO:0000313" key="1">
    <source>
        <dbReference type="EMBL" id="EDO00280.1"/>
    </source>
</evidence>
<gene>
    <name evidence="1" type="ORF">SS1G_14150</name>
</gene>
<sequence length="125" mass="14053">MPRYKHGTGGRCVQPASFNRQNPSIEVFKLALRRLENAIVDLSIEDHASDSPVHLNRLCNYCAVVGERLKIVHEDDEAAQEVDFGGDAKDVSGNLHLGRTLAQEGCYLCCLIKRKSLRDEEERNM</sequence>
<dbReference type="GeneID" id="5480982"/>
<protein>
    <submittedName>
        <fullName evidence="1">Uncharacterized protein</fullName>
    </submittedName>
</protein>
<dbReference type="AlphaFoldDB" id="A7F969"/>
<evidence type="ECO:0000313" key="2">
    <source>
        <dbReference type="Proteomes" id="UP000001312"/>
    </source>
</evidence>
<reference evidence="2" key="1">
    <citation type="journal article" date="2011" name="PLoS Genet.">
        <title>Genomic analysis of the necrotrophic fungal pathogens Sclerotinia sclerotiorum and Botrytis cinerea.</title>
        <authorList>
            <person name="Amselem J."/>
            <person name="Cuomo C.A."/>
            <person name="van Kan J.A."/>
            <person name="Viaud M."/>
            <person name="Benito E.P."/>
            <person name="Couloux A."/>
            <person name="Coutinho P.M."/>
            <person name="de Vries R.P."/>
            <person name="Dyer P.S."/>
            <person name="Fillinger S."/>
            <person name="Fournier E."/>
            <person name="Gout L."/>
            <person name="Hahn M."/>
            <person name="Kohn L."/>
            <person name="Lapalu N."/>
            <person name="Plummer K.M."/>
            <person name="Pradier J.M."/>
            <person name="Quevillon E."/>
            <person name="Sharon A."/>
            <person name="Simon A."/>
            <person name="ten Have A."/>
            <person name="Tudzynski B."/>
            <person name="Tudzynski P."/>
            <person name="Wincker P."/>
            <person name="Andrew M."/>
            <person name="Anthouard V."/>
            <person name="Beever R.E."/>
            <person name="Beffa R."/>
            <person name="Benoit I."/>
            <person name="Bouzid O."/>
            <person name="Brault B."/>
            <person name="Chen Z."/>
            <person name="Choquer M."/>
            <person name="Collemare J."/>
            <person name="Cotton P."/>
            <person name="Danchin E.G."/>
            <person name="Da Silva C."/>
            <person name="Gautier A."/>
            <person name="Giraud C."/>
            <person name="Giraud T."/>
            <person name="Gonzalez C."/>
            <person name="Grossetete S."/>
            <person name="Guldener U."/>
            <person name="Henrissat B."/>
            <person name="Howlett B.J."/>
            <person name="Kodira C."/>
            <person name="Kretschmer M."/>
            <person name="Lappartient A."/>
            <person name="Leroch M."/>
            <person name="Levis C."/>
            <person name="Mauceli E."/>
            <person name="Neuveglise C."/>
            <person name="Oeser B."/>
            <person name="Pearson M."/>
            <person name="Poulain J."/>
            <person name="Poussereau N."/>
            <person name="Quesneville H."/>
            <person name="Rascle C."/>
            <person name="Schumacher J."/>
            <person name="Segurens B."/>
            <person name="Sexton A."/>
            <person name="Silva E."/>
            <person name="Sirven C."/>
            <person name="Soanes D.M."/>
            <person name="Talbot N.J."/>
            <person name="Templeton M."/>
            <person name="Yandava C."/>
            <person name="Yarden O."/>
            <person name="Zeng Q."/>
            <person name="Rollins J.A."/>
            <person name="Lebrun M.H."/>
            <person name="Dickman M."/>
        </authorList>
    </citation>
    <scope>NUCLEOTIDE SEQUENCE [LARGE SCALE GENOMIC DNA]</scope>
    <source>
        <strain evidence="2">ATCC 18683 / 1980 / Ss-1</strain>
    </source>
</reference>
<dbReference type="EMBL" id="CH476650">
    <property type="protein sequence ID" value="EDO00280.1"/>
    <property type="molecule type" value="Genomic_DNA"/>
</dbReference>
<dbReference type="KEGG" id="ssl:SS1G_14150"/>
<dbReference type="RefSeq" id="XP_001584867.1">
    <property type="nucleotide sequence ID" value="XM_001584817.1"/>
</dbReference>
<dbReference type="Proteomes" id="UP000001312">
    <property type="component" value="Unassembled WGS sequence"/>
</dbReference>
<proteinExistence type="predicted"/>
<organism evidence="1 2">
    <name type="scientific">Sclerotinia sclerotiorum (strain ATCC 18683 / 1980 / Ss-1)</name>
    <name type="common">White mold</name>
    <name type="synonym">Whetzelinia sclerotiorum</name>
    <dbReference type="NCBI Taxonomy" id="665079"/>
    <lineage>
        <taxon>Eukaryota</taxon>
        <taxon>Fungi</taxon>
        <taxon>Dikarya</taxon>
        <taxon>Ascomycota</taxon>
        <taxon>Pezizomycotina</taxon>
        <taxon>Leotiomycetes</taxon>
        <taxon>Helotiales</taxon>
        <taxon>Sclerotiniaceae</taxon>
        <taxon>Sclerotinia</taxon>
    </lineage>
</organism>
<keyword evidence="2" id="KW-1185">Reference proteome</keyword>
<dbReference type="InParanoid" id="A7F969"/>
<name>A7F969_SCLS1</name>